<proteinExistence type="predicted"/>
<dbReference type="PANTHER" id="PTHR40758:SF1">
    <property type="entry name" value="CONSERVED PROTEIN"/>
    <property type="match status" value="1"/>
</dbReference>
<feature type="domain" description="MDMPI C-terminal" evidence="1">
    <location>
        <begin position="144"/>
        <end position="238"/>
    </location>
</feature>
<evidence type="ECO:0000313" key="3">
    <source>
        <dbReference type="EMBL" id="GAA4983763.1"/>
    </source>
</evidence>
<feature type="domain" description="Mycothiol-dependent maleylpyruvate isomerase metal-binding" evidence="2">
    <location>
        <begin position="17"/>
        <end position="131"/>
    </location>
</feature>
<gene>
    <name evidence="3" type="ORF">GCM10023225_23760</name>
</gene>
<dbReference type="InterPro" id="IPR034660">
    <property type="entry name" value="DinB/YfiT-like"/>
</dbReference>
<reference evidence="4" key="1">
    <citation type="journal article" date="2019" name="Int. J. Syst. Evol. Microbiol.">
        <title>The Global Catalogue of Microorganisms (GCM) 10K type strain sequencing project: providing services to taxonomists for standard genome sequencing and annotation.</title>
        <authorList>
            <consortium name="The Broad Institute Genomics Platform"/>
            <consortium name="The Broad Institute Genome Sequencing Center for Infectious Disease"/>
            <person name="Wu L."/>
            <person name="Ma J."/>
        </authorList>
    </citation>
    <scope>NUCLEOTIDE SEQUENCE [LARGE SCALE GENOMIC DNA]</scope>
    <source>
        <strain evidence="4">JCM 18126</strain>
    </source>
</reference>
<keyword evidence="4" id="KW-1185">Reference proteome</keyword>
<dbReference type="Pfam" id="PF07398">
    <property type="entry name" value="MDMPI_C"/>
    <property type="match status" value="1"/>
</dbReference>
<dbReference type="InterPro" id="IPR024344">
    <property type="entry name" value="MDMPI_metal-binding"/>
</dbReference>
<dbReference type="GO" id="GO:0016853">
    <property type="term" value="F:isomerase activity"/>
    <property type="evidence" value="ECO:0007669"/>
    <property type="project" value="UniProtKB-KW"/>
</dbReference>
<accession>A0ABP9I0A9</accession>
<name>A0ABP9I0A9_9ACTN</name>
<organism evidence="3 4">
    <name type="scientific">Kineococcus glutinatus</name>
    <dbReference type="NCBI Taxonomy" id="1070872"/>
    <lineage>
        <taxon>Bacteria</taxon>
        <taxon>Bacillati</taxon>
        <taxon>Actinomycetota</taxon>
        <taxon>Actinomycetes</taxon>
        <taxon>Kineosporiales</taxon>
        <taxon>Kineosporiaceae</taxon>
        <taxon>Kineococcus</taxon>
    </lineage>
</organism>
<dbReference type="PANTHER" id="PTHR40758">
    <property type="entry name" value="CONSERVED PROTEIN"/>
    <property type="match status" value="1"/>
</dbReference>
<dbReference type="Proteomes" id="UP001501195">
    <property type="component" value="Unassembled WGS sequence"/>
</dbReference>
<dbReference type="Pfam" id="PF11716">
    <property type="entry name" value="MDMPI_N"/>
    <property type="match status" value="1"/>
</dbReference>
<keyword evidence="3" id="KW-0413">Isomerase</keyword>
<protein>
    <submittedName>
        <fullName evidence="3">Maleylpyruvate isomerase family mycothiol-dependent enzyme</fullName>
    </submittedName>
</protein>
<sequence>MTRLDAATHLGALRSDAARLAAVAAGALDRPVPACPGWVVRDVVRHLGAVYRHKAESVRLGRRAPEDVGSDWPDDDAALLPWLEAALADVRGEIDGDPGRPAWSWWPGDATTGFWQRRMAQETLVHRVDVEQAAGLPSDVDTVLAADGVDEVLTAFLPVWLAVDGAAAGVGEDLAVHVAVSTAGRTWDVRVAGVRAEVSEGASDAPARLAGPADAVLLWAWGRGGADRLGFTGDEAQLHALRRALSAATR</sequence>
<dbReference type="InterPro" id="IPR010872">
    <property type="entry name" value="MDMPI_C-term_domain"/>
</dbReference>
<dbReference type="InterPro" id="IPR017517">
    <property type="entry name" value="Maleyloyr_isom"/>
</dbReference>
<dbReference type="NCBIfam" id="TIGR03083">
    <property type="entry name" value="maleylpyruvate isomerase family mycothiol-dependent enzyme"/>
    <property type="match status" value="1"/>
</dbReference>
<comment type="caution">
    <text evidence="3">The sequence shown here is derived from an EMBL/GenBank/DDBJ whole genome shotgun (WGS) entry which is preliminary data.</text>
</comment>
<evidence type="ECO:0000313" key="4">
    <source>
        <dbReference type="Proteomes" id="UP001501195"/>
    </source>
</evidence>
<evidence type="ECO:0000259" key="2">
    <source>
        <dbReference type="Pfam" id="PF11716"/>
    </source>
</evidence>
<evidence type="ECO:0000259" key="1">
    <source>
        <dbReference type="Pfam" id="PF07398"/>
    </source>
</evidence>
<dbReference type="RefSeq" id="WP_345712791.1">
    <property type="nucleotide sequence ID" value="NZ_BAABIL010000366.1"/>
</dbReference>
<dbReference type="SUPFAM" id="SSF109854">
    <property type="entry name" value="DinB/YfiT-like putative metalloenzymes"/>
    <property type="match status" value="1"/>
</dbReference>
<dbReference type="EMBL" id="BAABIL010000366">
    <property type="protein sequence ID" value="GAA4983763.1"/>
    <property type="molecule type" value="Genomic_DNA"/>
</dbReference>